<reference evidence="1" key="1">
    <citation type="submission" date="2014-05" db="EMBL/GenBank/DDBJ databases">
        <authorList>
            <person name="Chronopoulou M."/>
        </authorList>
    </citation>
    <scope>NUCLEOTIDE SEQUENCE</scope>
    <source>
        <tissue evidence="1">Whole organism</tissue>
    </source>
</reference>
<dbReference type="AlphaFoldDB" id="A0A0K2U7R1"/>
<accession>A0A0K2U7R1</accession>
<organism evidence="1">
    <name type="scientific">Lepeophtheirus salmonis</name>
    <name type="common">Salmon louse</name>
    <name type="synonym">Caligus salmonis</name>
    <dbReference type="NCBI Taxonomy" id="72036"/>
    <lineage>
        <taxon>Eukaryota</taxon>
        <taxon>Metazoa</taxon>
        <taxon>Ecdysozoa</taxon>
        <taxon>Arthropoda</taxon>
        <taxon>Crustacea</taxon>
        <taxon>Multicrustacea</taxon>
        <taxon>Hexanauplia</taxon>
        <taxon>Copepoda</taxon>
        <taxon>Siphonostomatoida</taxon>
        <taxon>Caligidae</taxon>
        <taxon>Lepeophtheirus</taxon>
    </lineage>
</organism>
<sequence>MSRIIWSMKKRNLMKTLKDGKIVRTGFF</sequence>
<evidence type="ECO:0000313" key="1">
    <source>
        <dbReference type="EMBL" id="CDW33952.1"/>
    </source>
</evidence>
<proteinExistence type="predicted"/>
<protein>
    <submittedName>
        <fullName evidence="1">Uncharacterized protein</fullName>
    </submittedName>
</protein>
<name>A0A0K2U7R1_LEPSM</name>
<dbReference type="EMBL" id="HACA01016591">
    <property type="protein sequence ID" value="CDW33952.1"/>
    <property type="molecule type" value="Transcribed_RNA"/>
</dbReference>